<evidence type="ECO:0000313" key="1">
    <source>
        <dbReference type="EMBL" id="KAL3627975.1"/>
    </source>
</evidence>
<dbReference type="EMBL" id="JAVIJP010000037">
    <property type="protein sequence ID" value="KAL3627975.1"/>
    <property type="molecule type" value="Genomic_DNA"/>
</dbReference>
<organism evidence="1 2">
    <name type="scientific">Castilleja foliolosa</name>
    <dbReference type="NCBI Taxonomy" id="1961234"/>
    <lineage>
        <taxon>Eukaryota</taxon>
        <taxon>Viridiplantae</taxon>
        <taxon>Streptophyta</taxon>
        <taxon>Embryophyta</taxon>
        <taxon>Tracheophyta</taxon>
        <taxon>Spermatophyta</taxon>
        <taxon>Magnoliopsida</taxon>
        <taxon>eudicotyledons</taxon>
        <taxon>Gunneridae</taxon>
        <taxon>Pentapetalae</taxon>
        <taxon>asterids</taxon>
        <taxon>lamiids</taxon>
        <taxon>Lamiales</taxon>
        <taxon>Orobanchaceae</taxon>
        <taxon>Pedicularideae</taxon>
        <taxon>Castillejinae</taxon>
        <taxon>Castilleja</taxon>
    </lineage>
</organism>
<accession>A0ABD3CDJ4</accession>
<reference evidence="2" key="1">
    <citation type="journal article" date="2024" name="IScience">
        <title>Strigolactones Initiate the Formation of Haustorium-like Structures in Castilleja.</title>
        <authorList>
            <person name="Buerger M."/>
            <person name="Peterson D."/>
            <person name="Chory J."/>
        </authorList>
    </citation>
    <scope>NUCLEOTIDE SEQUENCE [LARGE SCALE GENOMIC DNA]</scope>
</reference>
<gene>
    <name evidence="1" type="ORF">CASFOL_028077</name>
</gene>
<keyword evidence="2" id="KW-1185">Reference proteome</keyword>
<comment type="caution">
    <text evidence="1">The sequence shown here is derived from an EMBL/GenBank/DDBJ whole genome shotgun (WGS) entry which is preliminary data.</text>
</comment>
<name>A0ABD3CDJ4_9LAMI</name>
<sequence>MLQFQMVLPRYDDENPRSLELSTLIQRKSGAVKLTVNHFLQFRVVGGVAGWFINYLGLERFIRALEAPKVQEHIKELKERFT</sequence>
<protein>
    <submittedName>
        <fullName evidence="1">Uncharacterized protein</fullName>
    </submittedName>
</protein>
<proteinExistence type="predicted"/>
<dbReference type="Proteomes" id="UP001632038">
    <property type="component" value="Unassembled WGS sequence"/>
</dbReference>
<dbReference type="AlphaFoldDB" id="A0ABD3CDJ4"/>
<evidence type="ECO:0000313" key="2">
    <source>
        <dbReference type="Proteomes" id="UP001632038"/>
    </source>
</evidence>